<accession>A0A851HC06</accession>
<comment type="caution">
    <text evidence="2">The sequence shown here is derived from an EMBL/GenBank/DDBJ whole genome shotgun (WGS) entry which is preliminary data.</text>
</comment>
<dbReference type="Proteomes" id="UP000568109">
    <property type="component" value="Unassembled WGS sequence"/>
</dbReference>
<dbReference type="EMBL" id="JABUOH010000014">
    <property type="protein sequence ID" value="NWN45561.1"/>
    <property type="molecule type" value="Genomic_DNA"/>
</dbReference>
<gene>
    <name evidence="2" type="ORF">HR065_00480</name>
</gene>
<reference evidence="2 3" key="1">
    <citation type="submission" date="2020-06" db="EMBL/GenBank/DDBJ databases">
        <title>Draft genome sequence of Candidatus Phytoplasma pruni (X-disease group, subgroup 16SrIII-B) strain ChTDIII from Argentina.</title>
        <authorList>
            <person name="Fernandez F.D."/>
            <person name="Zuebert C."/>
            <person name="Huettel B."/>
            <person name="Kube M."/>
            <person name="Conci L.R."/>
        </authorList>
    </citation>
    <scope>NUCLEOTIDE SEQUENCE [LARGE SCALE GENOMIC DNA]</scope>
    <source>
        <strain evidence="2 3">ChTDIII</strain>
    </source>
</reference>
<sequence>MLTKTLNSRIKKTNPKISIFDVTNYIIQNTPHPITNMKLQKMVYYVYAKHLVEKQNPIFTNEKIEAWLHGAVFPQLYNEFKHNTWQPITKTTPKGNTENLTKESRKIIDTIIQKYGDKTGDELSTLNHQEKPWQISWDNNDDWSKNVISDETILKYFKNKLQKIN</sequence>
<evidence type="ECO:0000313" key="3">
    <source>
        <dbReference type="Proteomes" id="UP000568109"/>
    </source>
</evidence>
<dbReference type="Pfam" id="PF13274">
    <property type="entry name" value="SocA_Panacea"/>
    <property type="match status" value="1"/>
</dbReference>
<dbReference type="RefSeq" id="WP_178733962.1">
    <property type="nucleotide sequence ID" value="NZ_JABUOH010000014.1"/>
</dbReference>
<dbReference type="AlphaFoldDB" id="A0A851HC06"/>
<keyword evidence="3" id="KW-1185">Reference proteome</keyword>
<proteinExistence type="predicted"/>
<protein>
    <submittedName>
        <fullName evidence="2">DUF4065 domain-containing protein</fullName>
    </submittedName>
</protein>
<evidence type="ECO:0000313" key="2">
    <source>
        <dbReference type="EMBL" id="NWN45561.1"/>
    </source>
</evidence>
<dbReference type="InterPro" id="IPR025272">
    <property type="entry name" value="SocA_Panacea"/>
</dbReference>
<organism evidence="2 3">
    <name type="scientific">Candidatus Phytoplasma pruni</name>
    <dbReference type="NCBI Taxonomy" id="479893"/>
    <lineage>
        <taxon>Bacteria</taxon>
        <taxon>Bacillati</taxon>
        <taxon>Mycoplasmatota</taxon>
        <taxon>Mollicutes</taxon>
        <taxon>Acholeplasmatales</taxon>
        <taxon>Acholeplasmataceae</taxon>
        <taxon>Candidatus Phytoplasma</taxon>
        <taxon>16SrIII (X-disease group)</taxon>
    </lineage>
</organism>
<feature type="domain" description="Antitoxin SocA-like Panacea" evidence="1">
    <location>
        <begin position="39"/>
        <end position="134"/>
    </location>
</feature>
<evidence type="ECO:0000259" key="1">
    <source>
        <dbReference type="Pfam" id="PF13274"/>
    </source>
</evidence>
<name>A0A851HC06_9MOLU</name>